<evidence type="ECO:0000313" key="3">
    <source>
        <dbReference type="Proteomes" id="UP001275440"/>
    </source>
</evidence>
<comment type="caution">
    <text evidence="2">The sequence shown here is derived from an EMBL/GenBank/DDBJ whole genome shotgun (WGS) entry which is preliminary data.</text>
</comment>
<organism evidence="2 3">
    <name type="scientific">Rhodococcus zopfii</name>
    <dbReference type="NCBI Taxonomy" id="43772"/>
    <lineage>
        <taxon>Bacteria</taxon>
        <taxon>Bacillati</taxon>
        <taxon>Actinomycetota</taxon>
        <taxon>Actinomycetes</taxon>
        <taxon>Mycobacteriales</taxon>
        <taxon>Nocardiaceae</taxon>
        <taxon>Rhodococcus</taxon>
    </lineage>
</organism>
<sequence length="91" mass="9703">MDELGDGAAVTITAVPPLLTVTQAADVLGTSRAEVARLVDSGALPAEFHGLHRRVARADVVALAQRRATIRTQVLDNLADLAHRDGLYDEF</sequence>
<feature type="domain" description="Helix-turn-helix" evidence="1">
    <location>
        <begin position="18"/>
        <end position="67"/>
    </location>
</feature>
<keyword evidence="3" id="KW-1185">Reference proteome</keyword>
<dbReference type="EMBL" id="WBMO01000001">
    <property type="protein sequence ID" value="MDV2476491.1"/>
    <property type="molecule type" value="Genomic_DNA"/>
</dbReference>
<evidence type="ECO:0000259" key="1">
    <source>
        <dbReference type="Pfam" id="PF12728"/>
    </source>
</evidence>
<name>A0ABU3WR58_9NOCA</name>
<proteinExistence type="predicted"/>
<accession>A0ABU3WR58</accession>
<dbReference type="InterPro" id="IPR010093">
    <property type="entry name" value="SinI_DNA-bd"/>
</dbReference>
<protein>
    <submittedName>
        <fullName evidence="2">Helix-turn-helix domain-containing protein</fullName>
    </submittedName>
</protein>
<dbReference type="InterPro" id="IPR041657">
    <property type="entry name" value="HTH_17"/>
</dbReference>
<evidence type="ECO:0000313" key="2">
    <source>
        <dbReference type="EMBL" id="MDV2476491.1"/>
    </source>
</evidence>
<dbReference type="Proteomes" id="UP001275440">
    <property type="component" value="Unassembled WGS sequence"/>
</dbReference>
<dbReference type="NCBIfam" id="TIGR01764">
    <property type="entry name" value="excise"/>
    <property type="match status" value="1"/>
</dbReference>
<reference evidence="2 3" key="1">
    <citation type="submission" date="2019-10" db="EMBL/GenBank/DDBJ databases">
        <title>Draft Genome Assembly of Rhodococcus zopfii DSM44189.</title>
        <authorList>
            <person name="Sutton J.M."/>
            <person name="Akob D.M."/>
            <person name="Bushman T.J."/>
        </authorList>
    </citation>
    <scope>NUCLEOTIDE SEQUENCE [LARGE SCALE GENOMIC DNA]</scope>
    <source>
        <strain evidence="2 3">DSM 44189</strain>
    </source>
</reference>
<dbReference type="Pfam" id="PF12728">
    <property type="entry name" value="HTH_17"/>
    <property type="match status" value="1"/>
</dbReference>
<gene>
    <name evidence="2" type="ORF">F8M49_16245</name>
</gene>